<evidence type="ECO:0000313" key="2">
    <source>
        <dbReference type="EMBL" id="SEP60545.1"/>
    </source>
</evidence>
<dbReference type="AlphaFoldDB" id="A0A1H8Z7Y8"/>
<dbReference type="STRING" id="571933.SAMN05216362_101230"/>
<keyword evidence="3" id="KW-1185">Reference proteome</keyword>
<feature type="transmembrane region" description="Helical" evidence="1">
    <location>
        <begin position="39"/>
        <end position="60"/>
    </location>
</feature>
<sequence>MAATSVLISVATLIVSFIMGAFVFFITDQQTVKEKKKNMEDVFSFFVNFIIFIWVGKIIWNLDLFMSDPLAVLAYPSFSGAFYIAVILSALLMTWKFRNGSIQFESFMYTLVVIFILSSFFYEFIDLVWHDNSYTWRYLSLLFGLSLLYIIFSNRTSYNIMSGLALFIYGLVQSMLSIILPFTTVFGYLIDFWFFILISLLGIVVITIESKRKKGS</sequence>
<proteinExistence type="predicted"/>
<feature type="transmembrane region" description="Helical" evidence="1">
    <location>
        <begin position="135"/>
        <end position="152"/>
    </location>
</feature>
<name>A0A1H8Z7Y8_9BACI</name>
<evidence type="ECO:0000313" key="3">
    <source>
        <dbReference type="Proteomes" id="UP000199427"/>
    </source>
</evidence>
<keyword evidence="1" id="KW-1133">Transmembrane helix</keyword>
<keyword evidence="1" id="KW-0812">Transmembrane</keyword>
<evidence type="ECO:0000256" key="1">
    <source>
        <dbReference type="SAM" id="Phobius"/>
    </source>
</evidence>
<organism evidence="2 3">
    <name type="scientific">Piscibacillus halophilus</name>
    <dbReference type="NCBI Taxonomy" id="571933"/>
    <lineage>
        <taxon>Bacteria</taxon>
        <taxon>Bacillati</taxon>
        <taxon>Bacillota</taxon>
        <taxon>Bacilli</taxon>
        <taxon>Bacillales</taxon>
        <taxon>Bacillaceae</taxon>
        <taxon>Piscibacillus</taxon>
    </lineage>
</organism>
<keyword evidence="1" id="KW-0472">Membrane</keyword>
<gene>
    <name evidence="2" type="ORF">SAMN05216362_101230</name>
</gene>
<dbReference type="Proteomes" id="UP000199427">
    <property type="component" value="Unassembled WGS sequence"/>
</dbReference>
<dbReference type="OrthoDB" id="2440835at2"/>
<feature type="transmembrane region" description="Helical" evidence="1">
    <location>
        <begin position="188"/>
        <end position="208"/>
    </location>
</feature>
<reference evidence="2 3" key="1">
    <citation type="submission" date="2016-10" db="EMBL/GenBank/DDBJ databases">
        <authorList>
            <person name="de Groot N.N."/>
        </authorList>
    </citation>
    <scope>NUCLEOTIDE SEQUENCE [LARGE SCALE GENOMIC DNA]</scope>
    <source>
        <strain evidence="2 3">DSM 21633</strain>
    </source>
</reference>
<feature type="transmembrane region" description="Helical" evidence="1">
    <location>
        <begin position="6"/>
        <end position="27"/>
    </location>
</feature>
<feature type="transmembrane region" description="Helical" evidence="1">
    <location>
        <begin position="107"/>
        <end position="129"/>
    </location>
</feature>
<dbReference type="EMBL" id="FOES01000001">
    <property type="protein sequence ID" value="SEP60545.1"/>
    <property type="molecule type" value="Genomic_DNA"/>
</dbReference>
<accession>A0A1H8Z7Y8</accession>
<protein>
    <submittedName>
        <fullName evidence="2">Uncharacterized protein</fullName>
    </submittedName>
</protein>
<dbReference type="RefSeq" id="WP_143063766.1">
    <property type="nucleotide sequence ID" value="NZ_FOES01000001.1"/>
</dbReference>
<feature type="transmembrane region" description="Helical" evidence="1">
    <location>
        <begin position="72"/>
        <end position="95"/>
    </location>
</feature>
<feature type="transmembrane region" description="Helical" evidence="1">
    <location>
        <begin position="164"/>
        <end position="182"/>
    </location>
</feature>